<dbReference type="InterPro" id="IPR045144">
    <property type="entry name" value="TAF4"/>
</dbReference>
<reference evidence="9" key="1">
    <citation type="submission" date="2023-05" db="EMBL/GenBank/DDBJ databases">
        <title>Nepenthes gracilis genome sequencing.</title>
        <authorList>
            <person name="Fukushima K."/>
        </authorList>
    </citation>
    <scope>NUCLEOTIDE SEQUENCE</scope>
    <source>
        <strain evidence="9">SING2019-196</strain>
    </source>
</reference>
<dbReference type="GO" id="GO:0005669">
    <property type="term" value="C:transcription factor TFIID complex"/>
    <property type="evidence" value="ECO:0007669"/>
    <property type="project" value="InterPro"/>
</dbReference>
<dbReference type="PANTHER" id="PTHR15138:SF14">
    <property type="entry name" value="TRANSCRIPTION INITIATION FACTOR TFIID SUBUNIT 4"/>
    <property type="match status" value="1"/>
</dbReference>
<feature type="region of interest" description="Disordered" evidence="7">
    <location>
        <begin position="10"/>
        <end position="79"/>
    </location>
</feature>
<evidence type="ECO:0000256" key="7">
    <source>
        <dbReference type="SAM" id="MobiDB-lite"/>
    </source>
</evidence>
<feature type="region of interest" description="Disordered" evidence="7">
    <location>
        <begin position="722"/>
        <end position="764"/>
    </location>
</feature>
<evidence type="ECO:0000313" key="10">
    <source>
        <dbReference type="Proteomes" id="UP001279734"/>
    </source>
</evidence>
<comment type="subcellular location">
    <subcellularLocation>
        <location evidence="1">Nucleus</location>
    </subcellularLocation>
</comment>
<comment type="similarity">
    <text evidence="2">Belongs to the TAF4 family.</text>
</comment>
<dbReference type="Gene3D" id="1.10.20.10">
    <property type="entry name" value="Histone, subunit A"/>
    <property type="match status" value="1"/>
</dbReference>
<dbReference type="Pfam" id="PF05236">
    <property type="entry name" value="TAF4"/>
    <property type="match status" value="1"/>
</dbReference>
<dbReference type="EMBL" id="BSYO01000004">
    <property type="protein sequence ID" value="GMH03172.1"/>
    <property type="molecule type" value="Genomic_DNA"/>
</dbReference>
<dbReference type="InterPro" id="IPR007900">
    <property type="entry name" value="TAF4_C"/>
</dbReference>
<dbReference type="Proteomes" id="UP001279734">
    <property type="component" value="Unassembled WGS sequence"/>
</dbReference>
<dbReference type="AlphaFoldDB" id="A0AAD3S2E3"/>
<evidence type="ECO:0000256" key="1">
    <source>
        <dbReference type="ARBA" id="ARBA00004123"/>
    </source>
</evidence>
<evidence type="ECO:0000256" key="5">
    <source>
        <dbReference type="ARBA" id="ARBA00023242"/>
    </source>
</evidence>
<feature type="region of interest" description="Disordered" evidence="7">
    <location>
        <begin position="794"/>
        <end position="815"/>
    </location>
</feature>
<feature type="compositionally biased region" description="Polar residues" evidence="7">
    <location>
        <begin position="144"/>
        <end position="153"/>
    </location>
</feature>
<name>A0AAD3S2E3_NEPGR</name>
<feature type="compositionally biased region" description="Low complexity" evidence="7">
    <location>
        <begin position="70"/>
        <end position="79"/>
    </location>
</feature>
<accession>A0AAD3S2E3</accession>
<dbReference type="CDD" id="cd08045">
    <property type="entry name" value="HFD_TAF4"/>
    <property type="match status" value="1"/>
</dbReference>
<evidence type="ECO:0000256" key="2">
    <source>
        <dbReference type="ARBA" id="ARBA00006178"/>
    </source>
</evidence>
<dbReference type="Pfam" id="PF12174">
    <property type="entry name" value="RST"/>
    <property type="match status" value="1"/>
</dbReference>
<feature type="region of interest" description="Disordered" evidence="7">
    <location>
        <begin position="208"/>
        <end position="242"/>
    </location>
</feature>
<evidence type="ECO:0000256" key="6">
    <source>
        <dbReference type="ARBA" id="ARBA00058775"/>
    </source>
</evidence>
<feature type="compositionally biased region" description="Polar residues" evidence="7">
    <location>
        <begin position="36"/>
        <end position="47"/>
    </location>
</feature>
<dbReference type="GO" id="GO:0006367">
    <property type="term" value="P:transcription initiation at RNA polymerase II promoter"/>
    <property type="evidence" value="ECO:0007669"/>
    <property type="project" value="TreeGrafter"/>
</dbReference>
<dbReference type="GO" id="GO:0016251">
    <property type="term" value="F:RNA polymerase II general transcription initiation factor activity"/>
    <property type="evidence" value="ECO:0007669"/>
    <property type="project" value="TreeGrafter"/>
</dbReference>
<keyword evidence="4" id="KW-0804">Transcription</keyword>
<dbReference type="GO" id="GO:0046982">
    <property type="term" value="F:protein heterodimerization activity"/>
    <property type="evidence" value="ECO:0007669"/>
    <property type="project" value="InterPro"/>
</dbReference>
<comment type="caution">
    <text evidence="9">The sequence shown here is derived from an EMBL/GenBank/DDBJ whole genome shotgun (WGS) entry which is preliminary data.</text>
</comment>
<evidence type="ECO:0000313" key="9">
    <source>
        <dbReference type="EMBL" id="GMH03172.1"/>
    </source>
</evidence>
<evidence type="ECO:0000259" key="8">
    <source>
        <dbReference type="PROSITE" id="PS51879"/>
    </source>
</evidence>
<evidence type="ECO:0000256" key="4">
    <source>
        <dbReference type="ARBA" id="ARBA00023163"/>
    </source>
</evidence>
<evidence type="ECO:0000256" key="3">
    <source>
        <dbReference type="ARBA" id="ARBA00023015"/>
    </source>
</evidence>
<sequence>MDPSIIRLLEEDEDETMHSGADVEAFTAALNRDIQGDTTASQPSDSDSAALLHRSNHQTSSQLDSQWLTSSHDQNDSNQSQQVLKFKENQVQLPSEAELKQHGSSGESQQQEVDVPQALSELALQNKQTEYDGQEQKAEESSVELPQSSGLQVSENRVNQIPEPDIMQNSSCGSQFSNMQNFNRQQTTVQQLPQSSGMQICENRASQIQEPDRTQNFSSESQFSNKQNFNGQQTTVQEQASSSINRARQIPFGSLLPIILPELDKDRAMQLNALYTKLRKNEIPKEGFVRLMRNIVGDQTLRLAVVKMHAKGARASHMGPNRLQSQNAMQQQLHMKLPPSSAAQIPDPYELAHLRQEGQSTPMEPSQSHSAIMQAAKDSGHQAIDSNASKSRGMEHMSDSCGIRVGQIPDHSVKPIQGLTKYSSNICTSRRLLFPCVELMREVQLHIATDVKMQQDSVPWQPSASKEHTIGPNLKREQVDQANDQQLKSPYPASQGSTSFGLLQHEQGNAASGTLNDELSERQSFRMSFSASTSSQLSSAAAVVVAGTTAKATPKRPSPGLKLLLEAPGSSPPLPAKKQKISGAFLDQSIEHLNDVTAVSGVNLREEEEQLFCGPKDDSQVSEASRRVVQEEEEKLILQKIPLRKKLAKIMTKCGLKNLSNDVEQCLSLCVEERLRGLISNLIRLSKQRVDYENSRLWTVITSDVRQQILAINQKAREEWEKKEAGAEKLQKLTDPDSDTGVDDDKEKDESHAKSIKKLNKGEDDKMRTTAANVAARAAVGGDDMLSKWQFMADQARQKREGRTDTASSSQPAKDVNLKPLATSIRNQMDNQGAEKRDNSASIAASGTIRRLGRNQVTLPQSMVARTISIKDILTVLEREPQMTKSTTLYRLYERVHGDSAAE</sequence>
<keyword evidence="3" id="KW-0805">Transcription regulation</keyword>
<dbReference type="FunFam" id="1.10.20.10:FF:000015">
    <property type="entry name" value="Transcription initiation factor TFIID subunit 4B"/>
    <property type="match status" value="1"/>
</dbReference>
<organism evidence="9 10">
    <name type="scientific">Nepenthes gracilis</name>
    <name type="common">Slender pitcher plant</name>
    <dbReference type="NCBI Taxonomy" id="150966"/>
    <lineage>
        <taxon>Eukaryota</taxon>
        <taxon>Viridiplantae</taxon>
        <taxon>Streptophyta</taxon>
        <taxon>Embryophyta</taxon>
        <taxon>Tracheophyta</taxon>
        <taxon>Spermatophyta</taxon>
        <taxon>Magnoliopsida</taxon>
        <taxon>eudicotyledons</taxon>
        <taxon>Gunneridae</taxon>
        <taxon>Pentapetalae</taxon>
        <taxon>Caryophyllales</taxon>
        <taxon>Nepenthaceae</taxon>
        <taxon>Nepenthes</taxon>
    </lineage>
</organism>
<dbReference type="PROSITE" id="PS51879">
    <property type="entry name" value="RST"/>
    <property type="match status" value="1"/>
</dbReference>
<feature type="region of interest" description="Disordered" evidence="7">
    <location>
        <begin position="128"/>
        <end position="153"/>
    </location>
</feature>
<feature type="compositionally biased region" description="Basic and acidic residues" evidence="7">
    <location>
        <begin position="743"/>
        <end position="753"/>
    </location>
</feature>
<dbReference type="InterPro" id="IPR022003">
    <property type="entry name" value="RST"/>
</dbReference>
<feature type="domain" description="RST" evidence="8">
    <location>
        <begin position="243"/>
        <end position="314"/>
    </location>
</feature>
<feature type="compositionally biased region" description="Basic and acidic residues" evidence="7">
    <location>
        <begin position="722"/>
        <end position="735"/>
    </location>
</feature>
<comment type="function">
    <text evidence="6">TAFs are components of the transcription factor IID (TFIID) complex that is essential for mediating regulation of RNA polymerase transcription.</text>
</comment>
<proteinExistence type="inferred from homology"/>
<gene>
    <name evidence="9" type="ORF">Nepgr_005011</name>
</gene>
<keyword evidence="10" id="KW-1185">Reference proteome</keyword>
<feature type="region of interest" description="Disordered" evidence="7">
    <location>
        <begin position="480"/>
        <end position="499"/>
    </location>
</feature>
<protein>
    <recommendedName>
        <fullName evidence="8">RST domain-containing protein</fullName>
    </recommendedName>
</protein>
<dbReference type="GO" id="GO:0003677">
    <property type="term" value="F:DNA binding"/>
    <property type="evidence" value="ECO:0007669"/>
    <property type="project" value="TreeGrafter"/>
</dbReference>
<feature type="compositionally biased region" description="Polar residues" evidence="7">
    <location>
        <begin position="57"/>
        <end position="69"/>
    </location>
</feature>
<dbReference type="PANTHER" id="PTHR15138">
    <property type="entry name" value="TRANSCRIPTION INITIATION FACTOR TFIID SUBUNIT 4"/>
    <property type="match status" value="1"/>
</dbReference>
<dbReference type="InterPro" id="IPR009072">
    <property type="entry name" value="Histone-fold"/>
</dbReference>
<keyword evidence="5" id="KW-0539">Nucleus</keyword>